<dbReference type="InterPro" id="IPR036653">
    <property type="entry name" value="CinA-like_C"/>
</dbReference>
<comment type="caution">
    <text evidence="2">The sequence shown here is derived from an EMBL/GenBank/DDBJ whole genome shotgun (WGS) entry which is preliminary data.</text>
</comment>
<reference evidence="2" key="1">
    <citation type="submission" date="2023-07" db="EMBL/GenBank/DDBJ databases">
        <title>Sorghum-associated microbial communities from plants grown in Nebraska, USA.</title>
        <authorList>
            <person name="Schachtman D."/>
        </authorList>
    </citation>
    <scope>NUCLEOTIDE SEQUENCE</scope>
    <source>
        <strain evidence="2">DS1061</strain>
    </source>
</reference>
<name>A0AB73IG60_9BURK</name>
<dbReference type="SUPFAM" id="SSF142433">
    <property type="entry name" value="CinA-like"/>
    <property type="match status" value="1"/>
</dbReference>
<feature type="domain" description="CinA C-terminal" evidence="1">
    <location>
        <begin position="5"/>
        <end position="157"/>
    </location>
</feature>
<dbReference type="Gene3D" id="3.90.950.20">
    <property type="entry name" value="CinA-like"/>
    <property type="match status" value="1"/>
</dbReference>
<evidence type="ECO:0000259" key="1">
    <source>
        <dbReference type="Pfam" id="PF02464"/>
    </source>
</evidence>
<organism evidence="2 3">
    <name type="scientific">Paraburkholderia caledonica</name>
    <dbReference type="NCBI Taxonomy" id="134536"/>
    <lineage>
        <taxon>Bacteria</taxon>
        <taxon>Pseudomonadati</taxon>
        <taxon>Pseudomonadota</taxon>
        <taxon>Betaproteobacteria</taxon>
        <taxon>Burkholderiales</taxon>
        <taxon>Burkholderiaceae</taxon>
        <taxon>Paraburkholderia</taxon>
    </lineage>
</organism>
<dbReference type="Pfam" id="PF02464">
    <property type="entry name" value="CinA"/>
    <property type="match status" value="1"/>
</dbReference>
<sequence length="177" mass="18761">MNIPRSVVGFLSSRGLVIATAESCTGGLIASLLADVPGSGACLDVGLVVYSPTGKCGVLNVRSQTIEEHGLTSEAVAREMATGVLALEGCSANIAVSNTGIAGPPPKGTDLPAGTQCFAWRYKRRDGEFMFAETRVFDGDRTTIRRNAALYALSRVEYYFNQLPNVRYARPGSPRSA</sequence>
<dbReference type="AlphaFoldDB" id="A0AB73IG60"/>
<proteinExistence type="predicted"/>
<evidence type="ECO:0000313" key="2">
    <source>
        <dbReference type="EMBL" id="MDP9648907.1"/>
    </source>
</evidence>
<dbReference type="Proteomes" id="UP001229486">
    <property type="component" value="Unassembled WGS sequence"/>
</dbReference>
<dbReference type="InterPro" id="IPR008136">
    <property type="entry name" value="CinA_C"/>
</dbReference>
<dbReference type="NCBIfam" id="TIGR00199">
    <property type="entry name" value="PncC_domain"/>
    <property type="match status" value="1"/>
</dbReference>
<dbReference type="EMBL" id="JAURTK010000005">
    <property type="protein sequence ID" value="MDP9648907.1"/>
    <property type="molecule type" value="Genomic_DNA"/>
</dbReference>
<evidence type="ECO:0000313" key="3">
    <source>
        <dbReference type="Proteomes" id="UP001229486"/>
    </source>
</evidence>
<accession>A0AB73IG60</accession>
<protein>
    <submittedName>
        <fullName evidence="2">PncC family amidohydrolase</fullName>
    </submittedName>
</protein>
<dbReference type="RefSeq" id="WP_392394515.1">
    <property type="nucleotide sequence ID" value="NZ_JAURTK010000005.1"/>
</dbReference>
<gene>
    <name evidence="2" type="ORF">J2793_004373</name>
</gene>